<reference evidence="2" key="1">
    <citation type="journal article" date="2020" name="Stud. Mycol.">
        <title>101 Dothideomycetes genomes: a test case for predicting lifestyles and emergence of pathogens.</title>
        <authorList>
            <person name="Haridas S."/>
            <person name="Albert R."/>
            <person name="Binder M."/>
            <person name="Bloem J."/>
            <person name="Labutti K."/>
            <person name="Salamov A."/>
            <person name="Andreopoulos B."/>
            <person name="Baker S."/>
            <person name="Barry K."/>
            <person name="Bills G."/>
            <person name="Bluhm B."/>
            <person name="Cannon C."/>
            <person name="Castanera R."/>
            <person name="Culley D."/>
            <person name="Daum C."/>
            <person name="Ezra D."/>
            <person name="Gonzalez J."/>
            <person name="Henrissat B."/>
            <person name="Kuo A."/>
            <person name="Liang C."/>
            <person name="Lipzen A."/>
            <person name="Lutzoni F."/>
            <person name="Magnuson J."/>
            <person name="Mondo S."/>
            <person name="Nolan M."/>
            <person name="Ohm R."/>
            <person name="Pangilinan J."/>
            <person name="Park H.-J."/>
            <person name="Ramirez L."/>
            <person name="Alfaro M."/>
            <person name="Sun H."/>
            <person name="Tritt A."/>
            <person name="Yoshinaga Y."/>
            <person name="Zwiers L.-H."/>
            <person name="Turgeon B."/>
            <person name="Goodwin S."/>
            <person name="Spatafora J."/>
            <person name="Crous P."/>
            <person name="Grigoriev I."/>
        </authorList>
    </citation>
    <scope>NUCLEOTIDE SEQUENCE</scope>
    <source>
        <strain evidence="2">CBS 115976</strain>
    </source>
</reference>
<protein>
    <submittedName>
        <fullName evidence="2">Uncharacterized protein</fullName>
    </submittedName>
</protein>
<evidence type="ECO:0000313" key="2">
    <source>
        <dbReference type="EMBL" id="KAF2673035.1"/>
    </source>
</evidence>
<evidence type="ECO:0000256" key="1">
    <source>
        <dbReference type="SAM" id="MobiDB-lite"/>
    </source>
</evidence>
<feature type="region of interest" description="Disordered" evidence="1">
    <location>
        <begin position="43"/>
        <end position="68"/>
    </location>
</feature>
<keyword evidence="3" id="KW-1185">Reference proteome</keyword>
<dbReference type="Proteomes" id="UP000799302">
    <property type="component" value="Unassembled WGS sequence"/>
</dbReference>
<feature type="compositionally biased region" description="Basic and acidic residues" evidence="1">
    <location>
        <begin position="55"/>
        <end position="65"/>
    </location>
</feature>
<dbReference type="OrthoDB" id="3827811at2759"/>
<organism evidence="2 3">
    <name type="scientific">Microthyrium microscopicum</name>
    <dbReference type="NCBI Taxonomy" id="703497"/>
    <lineage>
        <taxon>Eukaryota</taxon>
        <taxon>Fungi</taxon>
        <taxon>Dikarya</taxon>
        <taxon>Ascomycota</taxon>
        <taxon>Pezizomycotina</taxon>
        <taxon>Dothideomycetes</taxon>
        <taxon>Dothideomycetes incertae sedis</taxon>
        <taxon>Microthyriales</taxon>
        <taxon>Microthyriaceae</taxon>
        <taxon>Microthyrium</taxon>
    </lineage>
</organism>
<feature type="compositionally biased region" description="Polar residues" evidence="1">
    <location>
        <begin position="43"/>
        <end position="52"/>
    </location>
</feature>
<accession>A0A6A6UL74</accession>
<gene>
    <name evidence="2" type="ORF">BT63DRAFT_451065</name>
</gene>
<proteinExistence type="predicted"/>
<dbReference type="AlphaFoldDB" id="A0A6A6UL74"/>
<name>A0A6A6UL74_9PEZI</name>
<sequence>MSSMAQFMLLENRFTPSAILLTLPAKPLQSNLEAYIDSRGRRTSISFGSNRGQHGRGDDHAKEQEAPGQMSGLATALEYLPLSAAPELEDQLKEPTAPDAAEDHADFHIVLIDKRPVHLRCLEAWSICMPTSSHHHFFTIHTILALAYVSVFYQKFFAGAAMTCSFRPVYLAHRYCGSSQRLHSSTQRRGSGDLARIPAYDTYTPTAQVELQLPDASSEATGGCRPSIAFHLKHRQFITRTNNLRLIPAITTVASNPSHDGINDHQITFSNSAVLSTETISISEYHKMIAEHLATTVEAQTIAISSQVYREAQSLKIMKRTLANQLDRCMTTVDIFRVVAAALTNPMSTALLAKSSERLCRAFFRSRHTASDATIAAKLHVIIKRLDREGMPIQPHLFSHGLRFAIRSRNVSAVYRFLREYRDRNLPISHKTFRAVIAKCSIGRRGWGEIRNGRWSRADLLKVLLGFPDDVPGHECHLGAFINRDDWQFVTAWSQILSRCGAFDQLWYEWLLWRDSDLRRSNSILEQLGNKPLTGYKDWKTRGDRWFTQMFLDAGQVQHAWQIINETGLDPFFLRTECLHRLLEHPEYASRSAWNEKLRKALLGKLGADLTAIESFMGIKWVQRDGIAFHAPAKDFSAAFEDLSDPKFFESFGFITDVVS</sequence>
<dbReference type="EMBL" id="MU004231">
    <property type="protein sequence ID" value="KAF2673035.1"/>
    <property type="molecule type" value="Genomic_DNA"/>
</dbReference>
<evidence type="ECO:0000313" key="3">
    <source>
        <dbReference type="Proteomes" id="UP000799302"/>
    </source>
</evidence>